<dbReference type="InterPro" id="IPR000421">
    <property type="entry name" value="FA58C"/>
</dbReference>
<gene>
    <name evidence="8" type="ORF">ACFS6H_00905</name>
</gene>
<dbReference type="InterPro" id="IPR000933">
    <property type="entry name" value="Glyco_hydro_29"/>
</dbReference>
<feature type="domain" description="Glycoside hydrolase family 29 N-terminal" evidence="7">
    <location>
        <begin position="88"/>
        <end position="371"/>
    </location>
</feature>
<dbReference type="RefSeq" id="WP_386094024.1">
    <property type="nucleotide sequence ID" value="NZ_JBHUOZ010000001.1"/>
</dbReference>
<dbReference type="InterPro" id="IPR057739">
    <property type="entry name" value="Glyco_hydro_29_N"/>
</dbReference>
<dbReference type="EMBL" id="JBHUOZ010000001">
    <property type="protein sequence ID" value="MFD2918244.1"/>
    <property type="molecule type" value="Genomic_DNA"/>
</dbReference>
<organism evidence="8 9">
    <name type="scientific">Terrimonas rubra</name>
    <dbReference type="NCBI Taxonomy" id="1035890"/>
    <lineage>
        <taxon>Bacteria</taxon>
        <taxon>Pseudomonadati</taxon>
        <taxon>Bacteroidota</taxon>
        <taxon>Chitinophagia</taxon>
        <taxon>Chitinophagales</taxon>
        <taxon>Chitinophagaceae</taxon>
        <taxon>Terrimonas</taxon>
    </lineage>
</organism>
<proteinExistence type="inferred from homology"/>
<keyword evidence="5" id="KW-0326">Glycosidase</keyword>
<dbReference type="SUPFAM" id="SSF51445">
    <property type="entry name" value="(Trans)glycosidases"/>
    <property type="match status" value="1"/>
</dbReference>
<dbReference type="SUPFAM" id="SSF49785">
    <property type="entry name" value="Galactose-binding domain-like"/>
    <property type="match status" value="1"/>
</dbReference>
<evidence type="ECO:0000259" key="7">
    <source>
        <dbReference type="Pfam" id="PF01120"/>
    </source>
</evidence>
<name>A0ABW5ZYX8_9BACT</name>
<evidence type="ECO:0000313" key="8">
    <source>
        <dbReference type="EMBL" id="MFD2918244.1"/>
    </source>
</evidence>
<evidence type="ECO:0000256" key="1">
    <source>
        <dbReference type="ARBA" id="ARBA00007951"/>
    </source>
</evidence>
<dbReference type="SMART" id="SM00812">
    <property type="entry name" value="Alpha_L_fucos"/>
    <property type="match status" value="1"/>
</dbReference>
<feature type="domain" description="F5/8 type C" evidence="6">
    <location>
        <begin position="394"/>
        <end position="490"/>
    </location>
</feature>
<dbReference type="EC" id="3.2.1.51" evidence="2"/>
<dbReference type="Proteomes" id="UP001597511">
    <property type="component" value="Unassembled WGS sequence"/>
</dbReference>
<dbReference type="Pfam" id="PF01120">
    <property type="entry name" value="Alpha_L_fucos"/>
    <property type="match status" value="1"/>
</dbReference>
<dbReference type="Pfam" id="PF00754">
    <property type="entry name" value="F5_F8_type_C"/>
    <property type="match status" value="1"/>
</dbReference>
<evidence type="ECO:0000259" key="6">
    <source>
        <dbReference type="Pfam" id="PF00754"/>
    </source>
</evidence>
<sequence>MKTKIIMALALLATTGGMKVQAQQKSRQDKNYVLFHEQDTDADKIRKAAQVAPSPRQLSWQQMELTGFLHFGVNTFTNKEWGDGSESPAIFNPTALDARQWVRVSKEAGIKLVILTAKHHDGFCLWPSAYTEHSVKNSPWKNGQGDVVKEVAAACKEYGVKFGVYLSPWDRNSAFFGDSARYNDYFINQLTELLTNYGRIDEVWFDGANGEGPTGKKQYYDYNRWYTHIRKLQPGAVIAVMGPDVRWVGTESGYGRETEWSVLPADEMIQDKIAANSQQAAGFAPMNLMEDDLGSRAKILKAKSLVWYPAETDVSIRPGWFYHPAEDNKVKTPEKLMDIYFSSVGRNGVLLLNIPPDTRGLIHEQDVKSLTGWKKLKDQTFAHNLLRKASITAKGKNAKVLVDGRTDTDWTTTGKDSTAVITFTLPVEQEFDVLLLQENIAKGQRIENFVLEVEQGGEWKKVTSGTTVGYKRLLRFAPVKAKKIRLSITQCRTQPVLAEIGLYKQP</sequence>
<dbReference type="InterPro" id="IPR017853">
    <property type="entry name" value="GH"/>
</dbReference>
<dbReference type="Gene3D" id="2.60.120.260">
    <property type="entry name" value="Galactose-binding domain-like"/>
    <property type="match status" value="1"/>
</dbReference>
<evidence type="ECO:0000256" key="5">
    <source>
        <dbReference type="ARBA" id="ARBA00023295"/>
    </source>
</evidence>
<comment type="caution">
    <text evidence="8">The sequence shown here is derived from an EMBL/GenBank/DDBJ whole genome shotgun (WGS) entry which is preliminary data.</text>
</comment>
<evidence type="ECO:0000256" key="2">
    <source>
        <dbReference type="ARBA" id="ARBA00012662"/>
    </source>
</evidence>
<protein>
    <recommendedName>
        <fullName evidence="2">alpha-L-fucosidase</fullName>
        <ecNumber evidence="2">3.2.1.51</ecNumber>
    </recommendedName>
</protein>
<dbReference type="InterPro" id="IPR008979">
    <property type="entry name" value="Galactose-bd-like_sf"/>
</dbReference>
<accession>A0ABW5ZYX8</accession>
<evidence type="ECO:0000256" key="4">
    <source>
        <dbReference type="ARBA" id="ARBA00022801"/>
    </source>
</evidence>
<keyword evidence="3" id="KW-0732">Signal</keyword>
<dbReference type="PANTHER" id="PTHR10030">
    <property type="entry name" value="ALPHA-L-FUCOSIDASE"/>
    <property type="match status" value="1"/>
</dbReference>
<reference evidence="9" key="1">
    <citation type="journal article" date="2019" name="Int. J. Syst. Evol. Microbiol.">
        <title>The Global Catalogue of Microorganisms (GCM) 10K type strain sequencing project: providing services to taxonomists for standard genome sequencing and annotation.</title>
        <authorList>
            <consortium name="The Broad Institute Genomics Platform"/>
            <consortium name="The Broad Institute Genome Sequencing Center for Infectious Disease"/>
            <person name="Wu L."/>
            <person name="Ma J."/>
        </authorList>
    </citation>
    <scope>NUCLEOTIDE SEQUENCE [LARGE SCALE GENOMIC DNA]</scope>
    <source>
        <strain evidence="9">KCTC 23299</strain>
    </source>
</reference>
<comment type="similarity">
    <text evidence="1">Belongs to the glycosyl hydrolase 29 family.</text>
</comment>
<dbReference type="Gene3D" id="3.20.20.80">
    <property type="entry name" value="Glycosidases"/>
    <property type="match status" value="1"/>
</dbReference>
<keyword evidence="4" id="KW-0378">Hydrolase</keyword>
<evidence type="ECO:0000313" key="9">
    <source>
        <dbReference type="Proteomes" id="UP001597511"/>
    </source>
</evidence>
<keyword evidence="9" id="KW-1185">Reference proteome</keyword>
<dbReference type="PANTHER" id="PTHR10030:SF37">
    <property type="entry name" value="ALPHA-L-FUCOSIDASE-RELATED"/>
    <property type="match status" value="1"/>
</dbReference>
<evidence type="ECO:0000256" key="3">
    <source>
        <dbReference type="ARBA" id="ARBA00022729"/>
    </source>
</evidence>